<dbReference type="GeneID" id="54463472"/>
<feature type="domain" description="C2H2-type" evidence="9">
    <location>
        <begin position="443"/>
        <end position="469"/>
    </location>
</feature>
<keyword evidence="5" id="KW-0805">Transcription regulation</keyword>
<keyword evidence="2" id="KW-0479">Metal-binding</keyword>
<name>A0A6A6Z7B9_9PEZI</name>
<dbReference type="EMBL" id="MU003692">
    <property type="protein sequence ID" value="KAF2816930.1"/>
    <property type="molecule type" value="Genomic_DNA"/>
</dbReference>
<reference evidence="12" key="3">
    <citation type="submission" date="2025-04" db="UniProtKB">
        <authorList>
            <consortium name="RefSeq"/>
        </authorList>
    </citation>
    <scope>IDENTIFICATION</scope>
    <source>
        <strain evidence="12">CBS 304.34</strain>
    </source>
</reference>
<evidence type="ECO:0000256" key="2">
    <source>
        <dbReference type="ARBA" id="ARBA00022723"/>
    </source>
</evidence>
<keyword evidence="11" id="KW-1185">Reference proteome</keyword>
<feature type="domain" description="C2H2-type" evidence="9">
    <location>
        <begin position="408"/>
        <end position="434"/>
    </location>
</feature>
<feature type="domain" description="C2H2-type" evidence="9">
    <location>
        <begin position="512"/>
        <end position="535"/>
    </location>
</feature>
<protein>
    <recommendedName>
        <fullName evidence="9">C2H2-type domain-containing protein</fullName>
    </recommendedName>
</protein>
<dbReference type="PANTHER" id="PTHR46179">
    <property type="entry name" value="ZINC FINGER PROTEIN"/>
    <property type="match status" value="1"/>
</dbReference>
<dbReference type="GO" id="GO:0005634">
    <property type="term" value="C:nucleus"/>
    <property type="evidence" value="ECO:0007669"/>
    <property type="project" value="UniProtKB-SubCell"/>
</dbReference>
<proteinExistence type="predicted"/>
<dbReference type="Gene3D" id="3.30.160.60">
    <property type="entry name" value="Classic Zinc Finger"/>
    <property type="match status" value="1"/>
</dbReference>
<dbReference type="SMART" id="SM00355">
    <property type="entry name" value="ZnF_C2H2"/>
    <property type="match status" value="4"/>
</dbReference>
<accession>A0A6A6Z7B9</accession>
<evidence type="ECO:0000256" key="6">
    <source>
        <dbReference type="ARBA" id="ARBA00023163"/>
    </source>
</evidence>
<dbReference type="GO" id="GO:0006357">
    <property type="term" value="P:regulation of transcription by RNA polymerase II"/>
    <property type="evidence" value="ECO:0007669"/>
    <property type="project" value="TreeGrafter"/>
</dbReference>
<evidence type="ECO:0000256" key="1">
    <source>
        <dbReference type="ARBA" id="ARBA00004123"/>
    </source>
</evidence>
<evidence type="ECO:0000259" key="9">
    <source>
        <dbReference type="SMART" id="SM00355"/>
    </source>
</evidence>
<organism evidence="10">
    <name type="scientific">Mytilinidion resinicola</name>
    <dbReference type="NCBI Taxonomy" id="574789"/>
    <lineage>
        <taxon>Eukaryota</taxon>
        <taxon>Fungi</taxon>
        <taxon>Dikarya</taxon>
        <taxon>Ascomycota</taxon>
        <taxon>Pezizomycotina</taxon>
        <taxon>Dothideomycetes</taxon>
        <taxon>Pleosporomycetidae</taxon>
        <taxon>Mytilinidiales</taxon>
        <taxon>Mytilinidiaceae</taxon>
        <taxon>Mytilinidion</taxon>
    </lineage>
</organism>
<sequence length="906" mass="100304">MTERAALGGQRLVVKDHSPRQAEMTCTALEAETLQDTTKRSALDPELAVSVDVHGLQDGMSKTAPSVETPQHATMSTAPDLDLAVRVDAHGLQDGTKIISLGVYLTASVDVRGLQDGMSKTAPSVETPQHATMRRHEQPRLSRRGSPIRHEAYPSQHDGYHSRRRSRSRRRHSRSPRRHEQDRFGRRNSPARSEAYASGRRVEKQKSPRPLPSALGCVTAAQSSNAVGEAWKSLDNVAITSTVENQSTGPELTNFSQLPRTPEFPPTATGPNVDLDGWEDDDEFGQLNPDEMMQDLPSTTADFDAFFERIDGATAGPFANPDVEGPQYVFGEAGANRQDDIDDAVSNYAGSDLAEEDTPDIDDAVSDYAGNDLAEEDTPVIDDAVSDYASRRAHEKNVRGMHDRRVLYPCTQEDCTAGPYTTAKALKVHEKNKHGMHGGTVRFPCIQEGCTVSPYTTASDLKRHEKTKHGMHGGTILFPCTQEGCTVSPFTRASDLKKHERRKHGMHGGAAFSCPICFNGSRDQSSLESHMTTRHPMYGYLREPLTVFDDPLYKSLLHELELEGGEPLSWPDQLHCPRCNTAQDDWSTLHNHILKACTIESFPCPWAHHGCLTELTRASDKSQAHLATHLADNRGFPCLYGCSGHFGDVYSLYCHEIAADILQDSLCHPDRRRNQPCIGDLTFKRYIRRQLDQPGQGPPGIYVVMRNSRDPPGTWTSDGKDWRESAVSFVKAMLADYRKAFGDDRPAVLHYARNSPTALVPSSPQGEALGSPMDNLTAWTYAVQNDLKAATNPVILAVGVDGFSCCVSRMIPFLRANPSFLFVIREWKPTKGGAKHDCPDIVAHGTGVVDVKGLSSVFIQYRSEEILAHLERHEHFPHIALLEHHWTGKQEAKDAVGRFLRPRNRV</sequence>
<feature type="domain" description="C2H2-type" evidence="9">
    <location>
        <begin position="478"/>
        <end position="504"/>
    </location>
</feature>
<feature type="compositionally biased region" description="Basic residues" evidence="8">
    <location>
        <begin position="162"/>
        <end position="177"/>
    </location>
</feature>
<feature type="compositionally biased region" description="Polar residues" evidence="8">
    <location>
        <begin position="242"/>
        <end position="259"/>
    </location>
</feature>
<feature type="compositionally biased region" description="Polar residues" evidence="8">
    <location>
        <begin position="121"/>
        <end position="130"/>
    </location>
</feature>
<dbReference type="InterPro" id="IPR051061">
    <property type="entry name" value="Zinc_finger_trans_reg"/>
</dbReference>
<keyword evidence="4" id="KW-0862">Zinc</keyword>
<keyword evidence="7" id="KW-0539">Nucleus</keyword>
<keyword evidence="3" id="KW-0863">Zinc-finger</keyword>
<evidence type="ECO:0000256" key="3">
    <source>
        <dbReference type="ARBA" id="ARBA00022771"/>
    </source>
</evidence>
<evidence type="ECO:0000256" key="4">
    <source>
        <dbReference type="ARBA" id="ARBA00022833"/>
    </source>
</evidence>
<evidence type="ECO:0000313" key="12">
    <source>
        <dbReference type="RefSeq" id="XP_033583894.1"/>
    </source>
</evidence>
<reference evidence="10 12" key="1">
    <citation type="journal article" date="2020" name="Stud. Mycol.">
        <title>101 Dothideomycetes genomes: a test case for predicting lifestyles and emergence of pathogens.</title>
        <authorList>
            <person name="Haridas S."/>
            <person name="Albert R."/>
            <person name="Binder M."/>
            <person name="Bloem J."/>
            <person name="Labutti K."/>
            <person name="Salamov A."/>
            <person name="Andreopoulos B."/>
            <person name="Baker S."/>
            <person name="Barry K."/>
            <person name="Bills G."/>
            <person name="Bluhm B."/>
            <person name="Cannon C."/>
            <person name="Castanera R."/>
            <person name="Culley D."/>
            <person name="Daum C."/>
            <person name="Ezra D."/>
            <person name="Gonzalez J."/>
            <person name="Henrissat B."/>
            <person name="Kuo A."/>
            <person name="Liang C."/>
            <person name="Lipzen A."/>
            <person name="Lutzoni F."/>
            <person name="Magnuson J."/>
            <person name="Mondo S."/>
            <person name="Nolan M."/>
            <person name="Ohm R."/>
            <person name="Pangilinan J."/>
            <person name="Park H.-J."/>
            <person name="Ramirez L."/>
            <person name="Alfaro M."/>
            <person name="Sun H."/>
            <person name="Tritt A."/>
            <person name="Yoshinaga Y."/>
            <person name="Zwiers L.-H."/>
            <person name="Turgeon B."/>
            <person name="Goodwin S."/>
            <person name="Spatafora J."/>
            <person name="Crous P."/>
            <person name="Grigoriev I."/>
        </authorList>
    </citation>
    <scope>NUCLEOTIDE SEQUENCE</scope>
    <source>
        <strain evidence="10 12">CBS 304.34</strain>
    </source>
</reference>
<reference evidence="12" key="2">
    <citation type="submission" date="2020-04" db="EMBL/GenBank/DDBJ databases">
        <authorList>
            <consortium name="NCBI Genome Project"/>
        </authorList>
    </citation>
    <scope>NUCLEOTIDE SEQUENCE</scope>
    <source>
        <strain evidence="12">CBS 304.34</strain>
    </source>
</reference>
<dbReference type="Proteomes" id="UP000504636">
    <property type="component" value="Unplaced"/>
</dbReference>
<dbReference type="RefSeq" id="XP_033583894.1">
    <property type="nucleotide sequence ID" value="XM_033722579.1"/>
</dbReference>
<evidence type="ECO:0000256" key="7">
    <source>
        <dbReference type="ARBA" id="ARBA00023242"/>
    </source>
</evidence>
<dbReference type="GO" id="GO:0008270">
    <property type="term" value="F:zinc ion binding"/>
    <property type="evidence" value="ECO:0007669"/>
    <property type="project" value="UniProtKB-KW"/>
</dbReference>
<feature type="region of interest" description="Disordered" evidence="8">
    <location>
        <begin position="242"/>
        <end position="274"/>
    </location>
</feature>
<comment type="subcellular location">
    <subcellularLocation>
        <location evidence="1">Nucleus</location>
    </subcellularLocation>
</comment>
<gene>
    <name evidence="10 12" type="ORF">BDZ99DRAFT_4835</name>
</gene>
<keyword evidence="6" id="KW-0804">Transcription</keyword>
<dbReference type="PANTHER" id="PTHR46179:SF13">
    <property type="entry name" value="C2H2-TYPE DOMAIN-CONTAINING PROTEIN"/>
    <property type="match status" value="1"/>
</dbReference>
<dbReference type="InterPro" id="IPR013087">
    <property type="entry name" value="Znf_C2H2_type"/>
</dbReference>
<evidence type="ECO:0000256" key="5">
    <source>
        <dbReference type="ARBA" id="ARBA00023015"/>
    </source>
</evidence>
<dbReference type="OrthoDB" id="3693282at2759"/>
<evidence type="ECO:0000313" key="10">
    <source>
        <dbReference type="EMBL" id="KAF2816930.1"/>
    </source>
</evidence>
<dbReference type="AlphaFoldDB" id="A0A6A6Z7B9"/>
<evidence type="ECO:0000256" key="8">
    <source>
        <dbReference type="SAM" id="MobiDB-lite"/>
    </source>
</evidence>
<feature type="region of interest" description="Disordered" evidence="8">
    <location>
        <begin position="118"/>
        <end position="215"/>
    </location>
</feature>
<evidence type="ECO:0000313" key="11">
    <source>
        <dbReference type="Proteomes" id="UP000504636"/>
    </source>
</evidence>